<dbReference type="SUPFAM" id="SSF101386">
    <property type="entry name" value="all-alpha NTP pyrophosphatases"/>
    <property type="match status" value="1"/>
</dbReference>
<proteinExistence type="predicted"/>
<feature type="domain" description="NTP pyrophosphohydrolase MazG-like" evidence="1">
    <location>
        <begin position="32"/>
        <end position="100"/>
    </location>
</feature>
<organism evidence="2 3">
    <name type="scientific">Pseudonocardia parietis</name>
    <dbReference type="NCBI Taxonomy" id="570936"/>
    <lineage>
        <taxon>Bacteria</taxon>
        <taxon>Bacillati</taxon>
        <taxon>Actinomycetota</taxon>
        <taxon>Actinomycetes</taxon>
        <taxon>Pseudonocardiales</taxon>
        <taxon>Pseudonocardiaceae</taxon>
        <taxon>Pseudonocardia</taxon>
    </lineage>
</organism>
<evidence type="ECO:0000259" key="1">
    <source>
        <dbReference type="Pfam" id="PF03819"/>
    </source>
</evidence>
<keyword evidence="3" id="KW-1185">Reference proteome</keyword>
<keyword evidence="2" id="KW-0378">Hydrolase</keyword>
<dbReference type="InterPro" id="IPR011379">
    <property type="entry name" value="MazG-related_GP37"/>
</dbReference>
<protein>
    <submittedName>
        <fullName evidence="2">NTP pyrophosphatase (Non-canonical NTP hydrolase)</fullName>
    </submittedName>
</protein>
<dbReference type="Proteomes" id="UP001519295">
    <property type="component" value="Unassembled WGS sequence"/>
</dbReference>
<evidence type="ECO:0000313" key="2">
    <source>
        <dbReference type="EMBL" id="MBP2370288.1"/>
    </source>
</evidence>
<sequence length="111" mass="11990">MNGFDEYQIWSRTTAFYPGAGSGRLAGLSYTALGLAGEAGEIANKVKKLVRDGDDADRRNELIHEIGDVLWYAARIADELSFSLSDLAALNRAKLESRAQRGVLGGSGDDR</sequence>
<evidence type="ECO:0000313" key="3">
    <source>
        <dbReference type="Proteomes" id="UP001519295"/>
    </source>
</evidence>
<dbReference type="InterPro" id="IPR004518">
    <property type="entry name" value="MazG-like_dom"/>
</dbReference>
<dbReference type="Gene3D" id="1.10.287.1080">
    <property type="entry name" value="MazG-like"/>
    <property type="match status" value="1"/>
</dbReference>
<name>A0ABS4W254_9PSEU</name>
<dbReference type="GO" id="GO:0016787">
    <property type="term" value="F:hydrolase activity"/>
    <property type="evidence" value="ECO:0007669"/>
    <property type="project" value="UniProtKB-KW"/>
</dbReference>
<dbReference type="Pfam" id="PF03819">
    <property type="entry name" value="MazG"/>
    <property type="match status" value="1"/>
</dbReference>
<dbReference type="CDD" id="cd11541">
    <property type="entry name" value="NTP-PPase_u4"/>
    <property type="match status" value="1"/>
</dbReference>
<dbReference type="EMBL" id="JAGINU010000001">
    <property type="protein sequence ID" value="MBP2370288.1"/>
    <property type="molecule type" value="Genomic_DNA"/>
</dbReference>
<gene>
    <name evidence="2" type="ORF">JOF36_005984</name>
</gene>
<dbReference type="PIRSF" id="PIRSF006639">
    <property type="entry name" value="UCP006639_pph"/>
    <property type="match status" value="1"/>
</dbReference>
<comment type="caution">
    <text evidence="2">The sequence shown here is derived from an EMBL/GenBank/DDBJ whole genome shotgun (WGS) entry which is preliminary data.</text>
</comment>
<accession>A0ABS4W254</accession>
<reference evidence="2 3" key="1">
    <citation type="submission" date="2021-03" db="EMBL/GenBank/DDBJ databases">
        <title>Sequencing the genomes of 1000 actinobacteria strains.</title>
        <authorList>
            <person name="Klenk H.-P."/>
        </authorList>
    </citation>
    <scope>NUCLEOTIDE SEQUENCE [LARGE SCALE GENOMIC DNA]</scope>
    <source>
        <strain evidence="2 3">DSM 45256</strain>
    </source>
</reference>
<dbReference type="RefSeq" id="WP_210033403.1">
    <property type="nucleotide sequence ID" value="NZ_JAGINU010000001.1"/>
</dbReference>